<sequence length="1221" mass="137115">MEIYKTHIHDHLFSIPARIDGVNDQLNITVNSDLMKQYSPGAHPEPIARKNLRTIKDSEGFPMVFFLNDKNQLELAYKRSSFERGKEEWDIITIDNQLFDTYFSGREDLSITTFEVSQTKSGHFKLLLEIYEKEKDISHLLTSGSISNKIDEGFLERINRFESRGFLSGKAQKILVGTAALNLDNGDSYESLEVVCTLHQGDLKYYFWKSAGLGTPEAKWYEFTLTTTGANLKAIVPMQSIDGYGVYVLVERDNIETLSLNVLVDVDGGMQTIRRELIKPPGGIGSMDSALSNDDEHTDLYLGGNGLWVHKAESLGKSIAATNQPIRLTKENELKGIQQLFTVSDHKEVTLLTLTQEGILYRLRRELDIDTLNTYIANPEYLSPVPIHKDLKEFHPTLGWDGHGESLILIDRENKMSRFEHSTSGWHEKNIPIPNEKTIINEVNSSTTQINIHRQNGQAFNSEKHNEFVRPSFTLRCEESIEVLINGKHERLLPHKDTLVYPDMNGKITIVNQTGTPSIPKLILTSSYFEDILNVNPSTKLHNKLHSYNNEEDLERDLVDQNTQESLIPETHKQNIGPVFEATANIQQIDLAMMLDRGELTQFTGDIHPVDTWRLCIANGQASYIEGDEALADIYGNWFWDALNSVASDALRWAEKAISDTICFIVKNIEGVWHFAIKIGEEMFRFVVKTAAQIYQAFKTILKQGLGIDLDAIFKWIGFLFSWKDVITTYGVYSNITYQSFKQGEHRVQELKEGAETLIENIRGEIKKSFGKLEADSDLKHNIDNHQKNGRQHERPEAAKATSMTHTSPGGNFGLFQLQNGGLIKQNNDTGVLIAPTLNLDVDTFLEEIKQKLTEAEIDWEQHFKDLEGWIEGVINDLVHIINNVQSMFQGRTANPANLYKNIEGLLDKLASGGKAIVGVLFDIVGEIFKIFERILFEEMIPNSYISGLFDLIIQLGGGENLPVQSRRLNLVNFFMLVMAIPTTLVFKMVTNRVPFSDTGGMEHLEREALFKSLEGGKMPMRVYKDLSHMKGITNGILNVLESPLTIVSALSGGAIPPYLNLPIDLIRIGCNTPYGTPMVTKYGAWVVHWITLGGNIYGVLSPGPSGKISSILKFIVKITTMLYGGYTYVDNLVAIAHSDFKDKENIDKHIVNNLWELFSKSTSTIGGCALNIATFDDEPESKAAIMILGVSFNAVSDSSELCRAGTMAYLDVAPLDIVRK</sequence>
<dbReference type="Proteomes" id="UP001596043">
    <property type="component" value="Unassembled WGS sequence"/>
</dbReference>
<name>A0ABV9HZG2_9FLAO</name>
<evidence type="ECO:0000313" key="3">
    <source>
        <dbReference type="Proteomes" id="UP001596043"/>
    </source>
</evidence>
<accession>A0ABV9HZG2</accession>
<dbReference type="RefSeq" id="WP_379978738.1">
    <property type="nucleotide sequence ID" value="NZ_JBHSFV010000006.1"/>
</dbReference>
<evidence type="ECO:0000313" key="2">
    <source>
        <dbReference type="EMBL" id="MFC4634460.1"/>
    </source>
</evidence>
<protein>
    <submittedName>
        <fullName evidence="2">Uncharacterized protein</fullName>
    </submittedName>
</protein>
<gene>
    <name evidence="2" type="ORF">ACFO3O_11115</name>
</gene>
<evidence type="ECO:0000256" key="1">
    <source>
        <dbReference type="SAM" id="MobiDB-lite"/>
    </source>
</evidence>
<reference evidence="3" key="1">
    <citation type="journal article" date="2019" name="Int. J. Syst. Evol. Microbiol.">
        <title>The Global Catalogue of Microorganisms (GCM) 10K type strain sequencing project: providing services to taxonomists for standard genome sequencing and annotation.</title>
        <authorList>
            <consortium name="The Broad Institute Genomics Platform"/>
            <consortium name="The Broad Institute Genome Sequencing Center for Infectious Disease"/>
            <person name="Wu L."/>
            <person name="Ma J."/>
        </authorList>
    </citation>
    <scope>NUCLEOTIDE SEQUENCE [LARGE SCALE GENOMIC DNA]</scope>
    <source>
        <strain evidence="3">YJ-61-S</strain>
    </source>
</reference>
<feature type="region of interest" description="Disordered" evidence="1">
    <location>
        <begin position="782"/>
        <end position="806"/>
    </location>
</feature>
<organism evidence="2 3">
    <name type="scientific">Dokdonia ponticola</name>
    <dbReference type="NCBI Taxonomy" id="2041041"/>
    <lineage>
        <taxon>Bacteria</taxon>
        <taxon>Pseudomonadati</taxon>
        <taxon>Bacteroidota</taxon>
        <taxon>Flavobacteriia</taxon>
        <taxon>Flavobacteriales</taxon>
        <taxon>Flavobacteriaceae</taxon>
        <taxon>Dokdonia</taxon>
    </lineage>
</organism>
<comment type="caution">
    <text evidence="2">The sequence shown here is derived from an EMBL/GenBank/DDBJ whole genome shotgun (WGS) entry which is preliminary data.</text>
</comment>
<feature type="compositionally biased region" description="Basic and acidic residues" evidence="1">
    <location>
        <begin position="782"/>
        <end position="798"/>
    </location>
</feature>
<dbReference type="EMBL" id="JBHSFV010000006">
    <property type="protein sequence ID" value="MFC4634460.1"/>
    <property type="molecule type" value="Genomic_DNA"/>
</dbReference>
<keyword evidence="3" id="KW-1185">Reference proteome</keyword>
<proteinExistence type="predicted"/>